<evidence type="ECO:0000313" key="3">
    <source>
        <dbReference type="Proteomes" id="UP001054837"/>
    </source>
</evidence>
<name>A0AAV4X3G5_9ARAC</name>
<comment type="caution">
    <text evidence="2">The sequence shown here is derived from an EMBL/GenBank/DDBJ whole genome shotgun (WGS) entry which is preliminary data.</text>
</comment>
<gene>
    <name evidence="2" type="ORF">CDAR_175701</name>
</gene>
<proteinExistence type="predicted"/>
<keyword evidence="3" id="KW-1185">Reference proteome</keyword>
<feature type="region of interest" description="Disordered" evidence="1">
    <location>
        <begin position="1"/>
        <end position="21"/>
    </location>
</feature>
<dbReference type="EMBL" id="BPLQ01015694">
    <property type="protein sequence ID" value="GIY89796.1"/>
    <property type="molecule type" value="Genomic_DNA"/>
</dbReference>
<evidence type="ECO:0000256" key="1">
    <source>
        <dbReference type="SAM" id="MobiDB-lite"/>
    </source>
</evidence>
<reference evidence="2 3" key="1">
    <citation type="submission" date="2021-06" db="EMBL/GenBank/DDBJ databases">
        <title>Caerostris darwini draft genome.</title>
        <authorList>
            <person name="Kono N."/>
            <person name="Arakawa K."/>
        </authorList>
    </citation>
    <scope>NUCLEOTIDE SEQUENCE [LARGE SCALE GENOMIC DNA]</scope>
</reference>
<accession>A0AAV4X3G5</accession>
<protein>
    <submittedName>
        <fullName evidence="2">Uncharacterized protein</fullName>
    </submittedName>
</protein>
<dbReference type="Proteomes" id="UP001054837">
    <property type="component" value="Unassembled WGS sequence"/>
</dbReference>
<sequence>MPIPRNSRCTARPRYKSKFDVGGRKSRGGYLGIRPNAATADHSLREGCPITRQTAPIHLVHLQFAGRRKRRAQVAPRPFLQRGIRTME</sequence>
<evidence type="ECO:0000313" key="2">
    <source>
        <dbReference type="EMBL" id="GIY89796.1"/>
    </source>
</evidence>
<dbReference type="AlphaFoldDB" id="A0AAV4X3G5"/>
<organism evidence="2 3">
    <name type="scientific">Caerostris darwini</name>
    <dbReference type="NCBI Taxonomy" id="1538125"/>
    <lineage>
        <taxon>Eukaryota</taxon>
        <taxon>Metazoa</taxon>
        <taxon>Ecdysozoa</taxon>
        <taxon>Arthropoda</taxon>
        <taxon>Chelicerata</taxon>
        <taxon>Arachnida</taxon>
        <taxon>Araneae</taxon>
        <taxon>Araneomorphae</taxon>
        <taxon>Entelegynae</taxon>
        <taxon>Araneoidea</taxon>
        <taxon>Araneidae</taxon>
        <taxon>Caerostris</taxon>
    </lineage>
</organism>